<protein>
    <submittedName>
        <fullName evidence="1">Uncharacterized protein</fullName>
    </submittedName>
</protein>
<reference evidence="1" key="1">
    <citation type="submission" date="2022-04" db="EMBL/GenBank/DDBJ databases">
        <title>Carnegiea gigantea Genome sequencing and assembly v2.</title>
        <authorList>
            <person name="Copetti D."/>
            <person name="Sanderson M.J."/>
            <person name="Burquez A."/>
            <person name="Wojciechowski M.F."/>
        </authorList>
    </citation>
    <scope>NUCLEOTIDE SEQUENCE</scope>
    <source>
        <strain evidence="1">SGP5-SGP5p</strain>
        <tissue evidence="1">Aerial part</tissue>
    </source>
</reference>
<proteinExistence type="predicted"/>
<gene>
    <name evidence="1" type="ORF">Cgig2_016764</name>
</gene>
<dbReference type="Proteomes" id="UP001153076">
    <property type="component" value="Unassembled WGS sequence"/>
</dbReference>
<name>A0A9Q1JN95_9CARY</name>
<organism evidence="1 2">
    <name type="scientific">Carnegiea gigantea</name>
    <dbReference type="NCBI Taxonomy" id="171969"/>
    <lineage>
        <taxon>Eukaryota</taxon>
        <taxon>Viridiplantae</taxon>
        <taxon>Streptophyta</taxon>
        <taxon>Embryophyta</taxon>
        <taxon>Tracheophyta</taxon>
        <taxon>Spermatophyta</taxon>
        <taxon>Magnoliopsida</taxon>
        <taxon>eudicotyledons</taxon>
        <taxon>Gunneridae</taxon>
        <taxon>Pentapetalae</taxon>
        <taxon>Caryophyllales</taxon>
        <taxon>Cactineae</taxon>
        <taxon>Cactaceae</taxon>
        <taxon>Cactoideae</taxon>
        <taxon>Echinocereeae</taxon>
        <taxon>Carnegiea</taxon>
    </lineage>
</organism>
<evidence type="ECO:0000313" key="1">
    <source>
        <dbReference type="EMBL" id="KAJ8427671.1"/>
    </source>
</evidence>
<comment type="caution">
    <text evidence="1">The sequence shown here is derived from an EMBL/GenBank/DDBJ whole genome shotgun (WGS) entry which is preliminary data.</text>
</comment>
<sequence>MFGLLELGDVVYPRLVRLFYGNLEIKFSAKGVLFESLGKSVKIILRRYVLESIFGLKFIDTAPPNLTQKIAKDLYLTQFASPKKIEAYKQQQKAPPYHVLFSKPRLLHYHVSDLTPQEASALKVTLPYPTSSLNVVEALAGLKRITLNFEHNLITFKWRWS</sequence>
<dbReference type="AlphaFoldDB" id="A0A9Q1JN95"/>
<keyword evidence="2" id="KW-1185">Reference proteome</keyword>
<accession>A0A9Q1JN95</accession>
<dbReference type="EMBL" id="JAKOGI010001113">
    <property type="protein sequence ID" value="KAJ8427671.1"/>
    <property type="molecule type" value="Genomic_DNA"/>
</dbReference>
<evidence type="ECO:0000313" key="2">
    <source>
        <dbReference type="Proteomes" id="UP001153076"/>
    </source>
</evidence>